<protein>
    <submittedName>
        <fullName evidence="6">Glycine cleavage system transcriptional activator</fullName>
    </submittedName>
</protein>
<evidence type="ECO:0000256" key="4">
    <source>
        <dbReference type="ARBA" id="ARBA00023163"/>
    </source>
</evidence>
<dbReference type="RefSeq" id="WP_073579700.1">
    <property type="nucleotide sequence ID" value="NZ_AP024897.1"/>
</dbReference>
<dbReference type="GO" id="GO:0003700">
    <property type="term" value="F:DNA-binding transcription factor activity"/>
    <property type="evidence" value="ECO:0007669"/>
    <property type="project" value="InterPro"/>
</dbReference>
<evidence type="ECO:0000256" key="1">
    <source>
        <dbReference type="ARBA" id="ARBA00009437"/>
    </source>
</evidence>
<keyword evidence="4" id="KW-0804">Transcription</keyword>
<dbReference type="InterPro" id="IPR058163">
    <property type="entry name" value="LysR-type_TF_proteobact-type"/>
</dbReference>
<dbReference type="InterPro" id="IPR005119">
    <property type="entry name" value="LysR_subst-bd"/>
</dbReference>
<evidence type="ECO:0000313" key="6">
    <source>
        <dbReference type="EMBL" id="SHO54786.1"/>
    </source>
</evidence>
<keyword evidence="2" id="KW-0805">Transcription regulation</keyword>
<evidence type="ECO:0000256" key="3">
    <source>
        <dbReference type="ARBA" id="ARBA00023125"/>
    </source>
</evidence>
<dbReference type="PRINTS" id="PR00039">
    <property type="entry name" value="HTHLYSR"/>
</dbReference>
<dbReference type="EMBL" id="FRFG01000008">
    <property type="protein sequence ID" value="SHO54786.1"/>
    <property type="molecule type" value="Genomic_DNA"/>
</dbReference>
<dbReference type="OrthoDB" id="6787458at2"/>
<feature type="domain" description="HTH lysR-type" evidence="5">
    <location>
        <begin position="1"/>
        <end position="59"/>
    </location>
</feature>
<dbReference type="PROSITE" id="PS50931">
    <property type="entry name" value="HTH_LYSR"/>
    <property type="match status" value="1"/>
</dbReference>
<evidence type="ECO:0000259" key="5">
    <source>
        <dbReference type="PROSITE" id="PS50931"/>
    </source>
</evidence>
<dbReference type="GO" id="GO:0043565">
    <property type="term" value="F:sequence-specific DNA binding"/>
    <property type="evidence" value="ECO:0007669"/>
    <property type="project" value="TreeGrafter"/>
</dbReference>
<proteinExistence type="inferred from homology"/>
<dbReference type="SUPFAM" id="SSF53850">
    <property type="entry name" value="Periplasmic binding protein-like II"/>
    <property type="match status" value="1"/>
</dbReference>
<dbReference type="Pfam" id="PF03466">
    <property type="entry name" value="LysR_substrate"/>
    <property type="match status" value="1"/>
</dbReference>
<evidence type="ECO:0000256" key="2">
    <source>
        <dbReference type="ARBA" id="ARBA00023015"/>
    </source>
</evidence>
<dbReference type="Gene3D" id="3.40.190.10">
    <property type="entry name" value="Periplasmic binding protein-like II"/>
    <property type="match status" value="2"/>
</dbReference>
<evidence type="ECO:0000313" key="7">
    <source>
        <dbReference type="Proteomes" id="UP000184600"/>
    </source>
</evidence>
<accession>A0A1M7YQI9</accession>
<dbReference type="PANTHER" id="PTHR30537:SF74">
    <property type="entry name" value="HTH-TYPE TRANSCRIPTIONAL REGULATOR TRPI"/>
    <property type="match status" value="1"/>
</dbReference>
<sequence>MRHLKSFHVFHIAAQSASFTEAAERLCLTHGAVSKQIKVLEQYTGQQLFERKGRQMHLTNPGQLLQKYTETAFNALEEGLQQLKQQDLKALDVSCEPTLTMRWLMPRLDEFYHQTGIDVRLSTAGGPVTLGYSGISLAIRRNDFPIDARYQVTELVDEWIGPVCSPQYWQRYQATAEAVKCLHTQTRPEAWHDWFTACSSAPGFAAPDFSEQYQSFEHFYFSLQAAGDGLGMAIASYPLVADDLKQGRLIAPFGFVRSGFRYVILHLPDAGTEIRTDAQSTFIAWLVARIATCFPVKEEAAGQPAADDS</sequence>
<dbReference type="STRING" id="1117707.VQ7734_00504"/>
<dbReference type="InterPro" id="IPR000847">
    <property type="entry name" value="LysR_HTH_N"/>
</dbReference>
<dbReference type="InterPro" id="IPR036388">
    <property type="entry name" value="WH-like_DNA-bd_sf"/>
</dbReference>
<dbReference type="GO" id="GO:0006351">
    <property type="term" value="P:DNA-templated transcription"/>
    <property type="evidence" value="ECO:0007669"/>
    <property type="project" value="TreeGrafter"/>
</dbReference>
<dbReference type="Gene3D" id="1.10.10.10">
    <property type="entry name" value="Winged helix-like DNA-binding domain superfamily/Winged helix DNA-binding domain"/>
    <property type="match status" value="1"/>
</dbReference>
<dbReference type="Proteomes" id="UP000184600">
    <property type="component" value="Unassembled WGS sequence"/>
</dbReference>
<dbReference type="AlphaFoldDB" id="A0A1M7YQI9"/>
<dbReference type="PANTHER" id="PTHR30537">
    <property type="entry name" value="HTH-TYPE TRANSCRIPTIONAL REGULATOR"/>
    <property type="match status" value="1"/>
</dbReference>
<keyword evidence="3" id="KW-0238">DNA-binding</keyword>
<dbReference type="Pfam" id="PF00126">
    <property type="entry name" value="HTH_1"/>
    <property type="match status" value="1"/>
</dbReference>
<gene>
    <name evidence="6" type="primary">gcvA_2</name>
    <name evidence="6" type="ORF">VQ7734_00504</name>
</gene>
<comment type="similarity">
    <text evidence="1">Belongs to the LysR transcriptional regulatory family.</text>
</comment>
<name>A0A1M7YQI9_9VIBR</name>
<dbReference type="SUPFAM" id="SSF46785">
    <property type="entry name" value="Winged helix' DNA-binding domain"/>
    <property type="match status" value="1"/>
</dbReference>
<reference evidence="7" key="1">
    <citation type="submission" date="2016-12" db="EMBL/GenBank/DDBJ databases">
        <authorList>
            <person name="Rodrigo-Torres L."/>
            <person name="Arahal R.D."/>
            <person name="Lucena T."/>
        </authorList>
    </citation>
    <scope>NUCLEOTIDE SEQUENCE [LARGE SCALE GENOMIC DNA]</scope>
</reference>
<dbReference type="InterPro" id="IPR036390">
    <property type="entry name" value="WH_DNA-bd_sf"/>
</dbReference>
<organism evidence="6 7">
    <name type="scientific">Vibrio quintilis</name>
    <dbReference type="NCBI Taxonomy" id="1117707"/>
    <lineage>
        <taxon>Bacteria</taxon>
        <taxon>Pseudomonadati</taxon>
        <taxon>Pseudomonadota</taxon>
        <taxon>Gammaproteobacteria</taxon>
        <taxon>Vibrionales</taxon>
        <taxon>Vibrionaceae</taxon>
        <taxon>Vibrio</taxon>
    </lineage>
</organism>
<keyword evidence="7" id="KW-1185">Reference proteome</keyword>